<keyword evidence="2" id="KW-1185">Reference proteome</keyword>
<protein>
    <recommendedName>
        <fullName evidence="3">Peptidase M41 domain-containing protein</fullName>
    </recommendedName>
</protein>
<name>A0ABV4J5U2_9ACTN</name>
<sequence length="197" mass="21076">MPIDFGTLPDTRVLNFVSRPTDQVITGIAYHEAGHAVIGMTYGMSLARLRVYTMDVDGYMGWTGSTTWNNCFARCFHLAVELAAGEAAEKRHLTSVGHPQYVANRLAASPHDRDMAIAALASSNYTVTLDGTEHEDPATGTSWARVMAAADQAVSQAWDQITVTAEALIAAPRREMTGAQVAELTGIRNGLPAPATA</sequence>
<dbReference type="EMBL" id="JAHWZY010000019">
    <property type="protein sequence ID" value="MEZ3180775.1"/>
    <property type="molecule type" value="Genomic_DNA"/>
</dbReference>
<evidence type="ECO:0008006" key="3">
    <source>
        <dbReference type="Google" id="ProtNLM"/>
    </source>
</evidence>
<dbReference type="Proteomes" id="UP001567537">
    <property type="component" value="Unassembled WGS sequence"/>
</dbReference>
<accession>A0ABV4J5U2</accession>
<organism evidence="1 2">
    <name type="scientific">Streptomyces pimonensis</name>
    <dbReference type="NCBI Taxonomy" id="2860288"/>
    <lineage>
        <taxon>Bacteria</taxon>
        <taxon>Bacillati</taxon>
        <taxon>Actinomycetota</taxon>
        <taxon>Actinomycetes</taxon>
        <taxon>Kitasatosporales</taxon>
        <taxon>Streptomycetaceae</taxon>
        <taxon>Streptomyces</taxon>
    </lineage>
</organism>
<evidence type="ECO:0000313" key="1">
    <source>
        <dbReference type="EMBL" id="MEZ3180775.1"/>
    </source>
</evidence>
<comment type="caution">
    <text evidence="1">The sequence shown here is derived from an EMBL/GenBank/DDBJ whole genome shotgun (WGS) entry which is preliminary data.</text>
</comment>
<reference evidence="1 2" key="1">
    <citation type="journal article" date="2021" name="Res Sq">
        <title>Streptomyces Pimoensis sp. nov., Isolated From the Taklimakan Desert in Xinjiang, China.</title>
        <authorList>
            <person name="Zhang P."/>
            <person name="Luo X."/>
            <person name="Luo X."/>
            <person name="Liu Z."/>
            <person name="Xia Z."/>
            <person name="Wan C."/>
            <person name="zhang L."/>
        </authorList>
    </citation>
    <scope>NUCLEOTIDE SEQUENCE [LARGE SCALE GENOMIC DNA]</scope>
    <source>
        <strain evidence="1 2">TRM75549</strain>
    </source>
</reference>
<proteinExistence type="predicted"/>
<gene>
    <name evidence="1" type="ORF">KYY02_19405</name>
</gene>
<evidence type="ECO:0000313" key="2">
    <source>
        <dbReference type="Proteomes" id="UP001567537"/>
    </source>
</evidence>
<dbReference type="RefSeq" id="WP_371239658.1">
    <property type="nucleotide sequence ID" value="NZ_JAHWZY010000019.1"/>
</dbReference>
<dbReference type="SUPFAM" id="SSF140990">
    <property type="entry name" value="FtsH protease domain-like"/>
    <property type="match status" value="1"/>
</dbReference>
<dbReference type="InterPro" id="IPR037219">
    <property type="entry name" value="Peptidase_M41-like"/>
</dbReference>